<evidence type="ECO:0000256" key="20">
    <source>
        <dbReference type="SAM" id="Phobius"/>
    </source>
</evidence>
<feature type="transmembrane region" description="Helical" evidence="20">
    <location>
        <begin position="149"/>
        <end position="169"/>
    </location>
</feature>
<evidence type="ECO:0000256" key="14">
    <source>
        <dbReference type="ARBA" id="ARBA00052732"/>
    </source>
</evidence>
<feature type="transmembrane region" description="Helical" evidence="20">
    <location>
        <begin position="376"/>
        <end position="395"/>
    </location>
</feature>
<reference evidence="21 22" key="1">
    <citation type="submission" date="2019-08" db="EMBL/GenBank/DDBJ databases">
        <authorList>
            <person name="Alioto T."/>
            <person name="Alioto T."/>
            <person name="Gomez Garrido J."/>
        </authorList>
    </citation>
    <scope>NUCLEOTIDE SEQUENCE [LARGE SCALE GENOMIC DNA]</scope>
</reference>
<evidence type="ECO:0000256" key="15">
    <source>
        <dbReference type="ARBA" id="ARBA00074336"/>
    </source>
</evidence>
<comment type="catalytic activity">
    <reaction evidence="14">
        <text>L-leucine(out) + L-arginine(in) = L-leucine(in) + L-arginine(out)</text>
        <dbReference type="Rhea" id="RHEA:71059"/>
        <dbReference type="ChEBI" id="CHEBI:32682"/>
        <dbReference type="ChEBI" id="CHEBI:57427"/>
    </reaction>
    <physiologicalReaction direction="left-to-right" evidence="14">
        <dbReference type="Rhea" id="RHEA:71060"/>
    </physiologicalReaction>
</comment>
<dbReference type="EMBL" id="CABPRJ010001895">
    <property type="protein sequence ID" value="VVC39531.1"/>
    <property type="molecule type" value="Genomic_DNA"/>
</dbReference>
<keyword evidence="22" id="KW-1185">Reference proteome</keyword>
<dbReference type="AlphaFoldDB" id="A0A5E4ND67"/>
<comment type="catalytic activity">
    <reaction evidence="13">
        <text>L-cysteine(out) + L-arginine(in) = L-cysteine(in) + L-arginine(out)</text>
        <dbReference type="Rhea" id="RHEA:71071"/>
        <dbReference type="ChEBI" id="CHEBI:32682"/>
        <dbReference type="ChEBI" id="CHEBI:35235"/>
    </reaction>
    <physiologicalReaction direction="left-to-right" evidence="13">
        <dbReference type="Rhea" id="RHEA:71072"/>
    </physiologicalReaction>
</comment>
<keyword evidence="7 20" id="KW-1133">Transmembrane helix</keyword>
<keyword evidence="8 20" id="KW-0472">Membrane</keyword>
<keyword evidence="5" id="KW-0597">Phosphoprotein</keyword>
<evidence type="ECO:0000256" key="4">
    <source>
        <dbReference type="ARBA" id="ARBA00022475"/>
    </source>
</evidence>
<comment type="catalytic activity">
    <reaction evidence="10">
        <text>L-lysine(out) + L-arginine(in) = L-lysine(in) + L-arginine(out)</text>
        <dbReference type="Rhea" id="RHEA:70827"/>
        <dbReference type="ChEBI" id="CHEBI:32551"/>
        <dbReference type="ChEBI" id="CHEBI:32682"/>
    </reaction>
    <physiologicalReaction direction="left-to-right" evidence="10">
        <dbReference type="Rhea" id="RHEA:70828"/>
    </physiologicalReaction>
</comment>
<dbReference type="Pfam" id="PF13520">
    <property type="entry name" value="AA_permease_2"/>
    <property type="match status" value="1"/>
</dbReference>
<evidence type="ECO:0000256" key="12">
    <source>
        <dbReference type="ARBA" id="ARBA00051835"/>
    </source>
</evidence>
<protein>
    <recommendedName>
        <fullName evidence="15">b(0,+)-type amino acid transporter 1</fullName>
    </recommendedName>
    <alternativeName>
        <fullName evidence="16">Glycoprotein-associated amino acid transporter b0,+AT1</fullName>
    </alternativeName>
    <alternativeName>
        <fullName evidence="17">Solute carrier family 7 member 9</fullName>
    </alternativeName>
</protein>
<dbReference type="Proteomes" id="UP000325440">
    <property type="component" value="Unassembled WGS sequence"/>
</dbReference>
<feature type="transmembrane region" description="Helical" evidence="20">
    <location>
        <begin position="175"/>
        <end position="196"/>
    </location>
</feature>
<evidence type="ECO:0000256" key="11">
    <source>
        <dbReference type="ARBA" id="ARBA00051814"/>
    </source>
</evidence>
<comment type="catalytic activity">
    <reaction evidence="12">
        <text>L-histidine(out) + L-arginine(in) = L-histidine(in) + L-arginine(out)</text>
        <dbReference type="Rhea" id="RHEA:71063"/>
        <dbReference type="ChEBI" id="CHEBI:32682"/>
        <dbReference type="ChEBI" id="CHEBI:57595"/>
    </reaction>
    <physiologicalReaction direction="left-to-right" evidence="12">
        <dbReference type="Rhea" id="RHEA:71064"/>
    </physiologicalReaction>
</comment>
<comment type="catalytic activity">
    <reaction evidence="18">
        <text>L-phenylalanine(out) + L-arginine(in) = L-phenylalanine(in) + L-arginine(out)</text>
        <dbReference type="Rhea" id="RHEA:71067"/>
        <dbReference type="ChEBI" id="CHEBI:32682"/>
        <dbReference type="ChEBI" id="CHEBI:58095"/>
    </reaction>
    <physiologicalReaction direction="left-to-right" evidence="18">
        <dbReference type="Rhea" id="RHEA:71068"/>
    </physiologicalReaction>
</comment>
<evidence type="ECO:0000256" key="9">
    <source>
        <dbReference type="ARBA" id="ARBA00023157"/>
    </source>
</evidence>
<keyword evidence="6 20" id="KW-0812">Transmembrane</keyword>
<dbReference type="FunFam" id="1.20.1740.10:FF:000015">
    <property type="entry name" value="B(0,+)-type amino acid transporter 1"/>
    <property type="match status" value="1"/>
</dbReference>
<keyword evidence="3" id="KW-0813">Transport</keyword>
<feature type="transmembrane region" description="Helical" evidence="20">
    <location>
        <begin position="247"/>
        <end position="272"/>
    </location>
</feature>
<evidence type="ECO:0000256" key="7">
    <source>
        <dbReference type="ARBA" id="ARBA00022989"/>
    </source>
</evidence>
<dbReference type="GO" id="GO:0016324">
    <property type="term" value="C:apical plasma membrane"/>
    <property type="evidence" value="ECO:0007669"/>
    <property type="project" value="UniProtKB-SubCell"/>
</dbReference>
<dbReference type="GO" id="GO:0015179">
    <property type="term" value="F:L-amino acid transmembrane transporter activity"/>
    <property type="evidence" value="ECO:0007669"/>
    <property type="project" value="TreeGrafter"/>
</dbReference>
<dbReference type="InterPro" id="IPR002293">
    <property type="entry name" value="AA/rel_permease1"/>
</dbReference>
<evidence type="ECO:0000313" key="22">
    <source>
        <dbReference type="Proteomes" id="UP000325440"/>
    </source>
</evidence>
<feature type="transmembrane region" description="Helical" evidence="20">
    <location>
        <begin position="14"/>
        <end position="34"/>
    </location>
</feature>
<dbReference type="PIRSF" id="PIRSF006060">
    <property type="entry name" value="AA_transporter"/>
    <property type="match status" value="1"/>
</dbReference>
<dbReference type="OrthoDB" id="5982228at2759"/>
<dbReference type="Gene3D" id="1.20.1740.10">
    <property type="entry name" value="Amino acid/polyamine transporter I"/>
    <property type="match status" value="1"/>
</dbReference>
<comment type="subcellular location">
    <subcellularLocation>
        <location evidence="1">Apical cell membrane</location>
        <topology evidence="1">Multi-pass membrane protein</topology>
    </subcellularLocation>
</comment>
<gene>
    <name evidence="21" type="ORF">CINCED_3A015273</name>
</gene>
<feature type="transmembrane region" description="Helical" evidence="20">
    <location>
        <begin position="407"/>
        <end position="427"/>
    </location>
</feature>
<name>A0A5E4ND67_9HEMI</name>
<organism evidence="21 22">
    <name type="scientific">Cinara cedri</name>
    <dbReference type="NCBI Taxonomy" id="506608"/>
    <lineage>
        <taxon>Eukaryota</taxon>
        <taxon>Metazoa</taxon>
        <taxon>Ecdysozoa</taxon>
        <taxon>Arthropoda</taxon>
        <taxon>Hexapoda</taxon>
        <taxon>Insecta</taxon>
        <taxon>Pterygota</taxon>
        <taxon>Neoptera</taxon>
        <taxon>Paraneoptera</taxon>
        <taxon>Hemiptera</taxon>
        <taxon>Sternorrhyncha</taxon>
        <taxon>Aphidomorpha</taxon>
        <taxon>Aphidoidea</taxon>
        <taxon>Aphididae</taxon>
        <taxon>Lachninae</taxon>
        <taxon>Cinara</taxon>
    </lineage>
</organism>
<proteinExistence type="inferred from homology"/>
<dbReference type="PANTHER" id="PTHR11785">
    <property type="entry name" value="AMINO ACID TRANSPORTER"/>
    <property type="match status" value="1"/>
</dbReference>
<evidence type="ECO:0000256" key="5">
    <source>
        <dbReference type="ARBA" id="ARBA00022553"/>
    </source>
</evidence>
<sequence>MTAITNSVRLHQELGLWSAVCLIINVMIGSGIFISAGNVLKNTGSVAMCLIVWISCGLLSLLGALSYAELCGVVNKSGGDFSFFQSAFGNTHKFWGPLPGFVYSWMTLIYIRPAEVVIVMLTFAEYFVRSIGLWLSLQPDTEAMLKKTFCVFAICTITLINYISVKYFVKIQNVVTVSKIAACIVIIGNGIYQMCLGNTKMLTTGFEGTSLTISTLPIAFYSGLWAFDGWVASSMAVEEIKNPQRNILLSYVLAVPFVTVIYVLMNISYLTVLTKSEMISSPAVAVAFGTHALGHFSFIIPLSVTISTFGSALGIQFETTRLCFAASREGQMLEVFSYISVKRLTPAPAVVLQGVLALMFCLACENIIILIEFTSFLVWIFYGISMVALVVMRYTKKDVKRPFRVPIVIPIFVLVMSVLLFLTPIVTQPKPQFLIALAFVLIAVVIYIPCIYQKRRLSIVDKFTETIKKCMGVVPPEKDDPHLPATEDYCEKQPKP</sequence>
<evidence type="ECO:0000256" key="13">
    <source>
        <dbReference type="ARBA" id="ARBA00052179"/>
    </source>
</evidence>
<evidence type="ECO:0000256" key="8">
    <source>
        <dbReference type="ARBA" id="ARBA00023136"/>
    </source>
</evidence>
<keyword evidence="9" id="KW-1015">Disulfide bond</keyword>
<evidence type="ECO:0000313" key="21">
    <source>
        <dbReference type="EMBL" id="VVC39531.1"/>
    </source>
</evidence>
<comment type="similarity">
    <text evidence="2">Belongs to the amino acid-polyamine-organocation (APC) superfamily.</text>
</comment>
<dbReference type="PANTHER" id="PTHR11785:SF514">
    <property type="entry name" value="B(0,+)-TYPE AMINO ACID TRANSPORTER 1-LIKE PROTEIN"/>
    <property type="match status" value="1"/>
</dbReference>
<feature type="transmembrane region" description="Helical" evidence="20">
    <location>
        <begin position="433"/>
        <end position="452"/>
    </location>
</feature>
<evidence type="ECO:0000256" key="6">
    <source>
        <dbReference type="ARBA" id="ARBA00022692"/>
    </source>
</evidence>
<keyword evidence="4" id="KW-1003">Cell membrane</keyword>
<feature type="transmembrane region" description="Helical" evidence="20">
    <location>
        <begin position="349"/>
        <end position="370"/>
    </location>
</feature>
<dbReference type="InterPro" id="IPR050598">
    <property type="entry name" value="AminoAcid_Transporter"/>
</dbReference>
<feature type="transmembrane region" description="Helical" evidence="20">
    <location>
        <begin position="208"/>
        <end position="227"/>
    </location>
</feature>
<feature type="transmembrane region" description="Helical" evidence="20">
    <location>
        <begin position="102"/>
        <end position="128"/>
    </location>
</feature>
<evidence type="ECO:0000256" key="19">
    <source>
        <dbReference type="SAM" id="MobiDB-lite"/>
    </source>
</evidence>
<evidence type="ECO:0000256" key="3">
    <source>
        <dbReference type="ARBA" id="ARBA00022448"/>
    </source>
</evidence>
<feature type="transmembrane region" description="Helical" evidence="20">
    <location>
        <begin position="46"/>
        <end position="68"/>
    </location>
</feature>
<comment type="catalytic activity">
    <reaction evidence="11">
        <text>L-cystine(out) + L-arginine(in) = L-cystine(in) + L-arginine(out)</text>
        <dbReference type="Rhea" id="RHEA:71075"/>
        <dbReference type="ChEBI" id="CHEBI:32682"/>
        <dbReference type="ChEBI" id="CHEBI:35491"/>
    </reaction>
    <physiologicalReaction direction="left-to-right" evidence="11">
        <dbReference type="Rhea" id="RHEA:71076"/>
    </physiologicalReaction>
</comment>
<evidence type="ECO:0000256" key="2">
    <source>
        <dbReference type="ARBA" id="ARBA00009523"/>
    </source>
</evidence>
<accession>A0A5E4ND67</accession>
<evidence type="ECO:0000256" key="1">
    <source>
        <dbReference type="ARBA" id="ARBA00004424"/>
    </source>
</evidence>
<evidence type="ECO:0000256" key="10">
    <source>
        <dbReference type="ARBA" id="ARBA00051323"/>
    </source>
</evidence>
<evidence type="ECO:0000256" key="16">
    <source>
        <dbReference type="ARBA" id="ARBA00079910"/>
    </source>
</evidence>
<evidence type="ECO:0000256" key="18">
    <source>
        <dbReference type="ARBA" id="ARBA00093193"/>
    </source>
</evidence>
<feature type="region of interest" description="Disordered" evidence="19">
    <location>
        <begin position="477"/>
        <end position="496"/>
    </location>
</feature>
<evidence type="ECO:0000256" key="17">
    <source>
        <dbReference type="ARBA" id="ARBA00083296"/>
    </source>
</evidence>